<sequence length="87" mass="9295">MDGETALIRRPVNPLATGCDTNTALLTLYRPDRRWMHGFLGHPHPVGRGTGHVGTARCDLARAAARRPVAAGGIDLTMTNTTTGTCR</sequence>
<evidence type="ECO:0000313" key="2">
    <source>
        <dbReference type="Proteomes" id="UP000199696"/>
    </source>
</evidence>
<dbReference type="STRING" id="227316.GA0070604_4189"/>
<evidence type="ECO:0000313" key="1">
    <source>
        <dbReference type="EMBL" id="SCL59990.1"/>
    </source>
</evidence>
<gene>
    <name evidence="1" type="ORF">GA0070604_4189</name>
</gene>
<reference evidence="2" key="1">
    <citation type="submission" date="2016-06" db="EMBL/GenBank/DDBJ databases">
        <authorList>
            <person name="Varghese N."/>
            <person name="Submissions Spin"/>
        </authorList>
    </citation>
    <scope>NUCLEOTIDE SEQUENCE [LARGE SCALE GENOMIC DNA]</scope>
    <source>
        <strain evidence="2">DSM 44814</strain>
    </source>
</reference>
<protein>
    <submittedName>
        <fullName evidence="1">Uncharacterized protein</fullName>
    </submittedName>
</protein>
<dbReference type="AlphaFoldDB" id="A0A1C6V239"/>
<organism evidence="1 2">
    <name type="scientific">Micromonospora eburnea</name>
    <dbReference type="NCBI Taxonomy" id="227316"/>
    <lineage>
        <taxon>Bacteria</taxon>
        <taxon>Bacillati</taxon>
        <taxon>Actinomycetota</taxon>
        <taxon>Actinomycetes</taxon>
        <taxon>Micromonosporales</taxon>
        <taxon>Micromonosporaceae</taxon>
        <taxon>Micromonospora</taxon>
    </lineage>
</organism>
<name>A0A1C6V239_9ACTN</name>
<proteinExistence type="predicted"/>
<accession>A0A1C6V239</accession>
<keyword evidence="2" id="KW-1185">Reference proteome</keyword>
<dbReference type="EMBL" id="FMHY01000002">
    <property type="protein sequence ID" value="SCL59990.1"/>
    <property type="molecule type" value="Genomic_DNA"/>
</dbReference>
<dbReference type="Proteomes" id="UP000199696">
    <property type="component" value="Unassembled WGS sequence"/>
</dbReference>